<feature type="transmembrane region" description="Helical" evidence="6">
    <location>
        <begin position="31"/>
        <end position="51"/>
    </location>
</feature>
<dbReference type="RefSeq" id="WP_006204330.1">
    <property type="nucleotide sequence ID" value="NZ_AGSN01000155.1"/>
</dbReference>
<keyword evidence="2" id="KW-1003">Cell membrane</keyword>
<proteinExistence type="predicted"/>
<dbReference type="EMBL" id="AGSN01000155">
    <property type="protein sequence ID" value="EHH09567.1"/>
    <property type="molecule type" value="Genomic_DNA"/>
</dbReference>
<dbReference type="GO" id="GO:0015658">
    <property type="term" value="F:branched-chain amino acid transmembrane transporter activity"/>
    <property type="evidence" value="ECO:0007669"/>
    <property type="project" value="InterPro"/>
</dbReference>
<keyword evidence="3 6" id="KW-0812">Transmembrane</keyword>
<keyword evidence="8" id="KW-1185">Reference proteome</keyword>
<dbReference type="OrthoDB" id="9814461at2"/>
<dbReference type="InterPro" id="IPR001851">
    <property type="entry name" value="ABC_transp_permease"/>
</dbReference>
<dbReference type="Pfam" id="PF02653">
    <property type="entry name" value="BPD_transp_2"/>
    <property type="match status" value="1"/>
</dbReference>
<evidence type="ECO:0000313" key="8">
    <source>
        <dbReference type="Proteomes" id="UP000002949"/>
    </source>
</evidence>
<dbReference type="KEGG" id="mamo:A6B35_32640"/>
<evidence type="ECO:0000256" key="5">
    <source>
        <dbReference type="ARBA" id="ARBA00023136"/>
    </source>
</evidence>
<dbReference type="eggNOG" id="COG4177">
    <property type="taxonomic scope" value="Bacteria"/>
</dbReference>
<keyword evidence="5 6" id="KW-0472">Membrane</keyword>
<organism evidence="7 8">
    <name type="scientific">Mesorhizobium amorphae CCNWGS0123</name>
    <dbReference type="NCBI Taxonomy" id="1082933"/>
    <lineage>
        <taxon>Bacteria</taxon>
        <taxon>Pseudomonadati</taxon>
        <taxon>Pseudomonadota</taxon>
        <taxon>Alphaproteobacteria</taxon>
        <taxon>Hyphomicrobiales</taxon>
        <taxon>Phyllobacteriaceae</taxon>
        <taxon>Mesorhizobium</taxon>
    </lineage>
</organism>
<evidence type="ECO:0000256" key="3">
    <source>
        <dbReference type="ARBA" id="ARBA00022692"/>
    </source>
</evidence>
<reference evidence="7 8" key="1">
    <citation type="journal article" date="2012" name="J. Bacteriol.">
        <title>Draft Genome Sequence of Plant Growth-Promoting Rhizobium Mesorhizobium amorphae, Isolated from Zinc-Lead Mine Tailings.</title>
        <authorList>
            <person name="Hao X."/>
            <person name="Lin Y."/>
            <person name="Johnstone L."/>
            <person name="Baltrus D.A."/>
            <person name="Miller S.J."/>
            <person name="Wei G."/>
            <person name="Rensing C."/>
        </authorList>
    </citation>
    <scope>NUCLEOTIDE SEQUENCE [LARGE SCALE GENOMIC DNA]</scope>
    <source>
        <strain evidence="7 8">CCNWGS0123</strain>
    </source>
</reference>
<dbReference type="AlphaFoldDB" id="G6YF86"/>
<dbReference type="InterPro" id="IPR043428">
    <property type="entry name" value="LivM-like"/>
</dbReference>
<feature type="transmembrane region" description="Helical" evidence="6">
    <location>
        <begin position="131"/>
        <end position="148"/>
    </location>
</feature>
<protein>
    <submittedName>
        <fullName evidence="7">ABC transporter permease</fullName>
    </submittedName>
</protein>
<evidence type="ECO:0000256" key="4">
    <source>
        <dbReference type="ARBA" id="ARBA00022989"/>
    </source>
</evidence>
<name>G6YF86_9HYPH</name>
<dbReference type="PANTHER" id="PTHR30482:SF10">
    <property type="entry name" value="HIGH-AFFINITY BRANCHED-CHAIN AMINO ACID TRANSPORT PROTEIN BRAE"/>
    <property type="match status" value="1"/>
</dbReference>
<evidence type="ECO:0000256" key="1">
    <source>
        <dbReference type="ARBA" id="ARBA00004651"/>
    </source>
</evidence>
<dbReference type="Proteomes" id="UP000002949">
    <property type="component" value="Unassembled WGS sequence"/>
</dbReference>
<sequence length="289" mass="30254">MTAYLVAILIFAVIYGFVALGLNIQWGLTGLINLGQVAFFAVGAYCAALTTQAGLPLLPALVLAALVSGSLGGAVALFTPRLREDYLAIVTLGFSEFVRLIFLNEKWLAGGPDGIAGIPRPVTIPGLDSETSFLVIAAVLLAVAFWFSQRLAHFPIGRTLRAIREDETVVASIGKPTLTYKTLAFVLGAALAGIGGALFASYLTYISPDMFGPNVSIYVLAAVLLGRQGSTLGTLAGTAVVAVLLEGTRLLKDYITVVDGVQLAALRLMALGLALMIIVAVRYGPGRRA</sequence>
<feature type="transmembrane region" description="Helical" evidence="6">
    <location>
        <begin position="183"/>
        <end position="205"/>
    </location>
</feature>
<dbReference type="CDD" id="cd06581">
    <property type="entry name" value="TM_PBP1_LivM_like"/>
    <property type="match status" value="1"/>
</dbReference>
<keyword evidence="4 6" id="KW-1133">Transmembrane helix</keyword>
<evidence type="ECO:0000256" key="6">
    <source>
        <dbReference type="SAM" id="Phobius"/>
    </source>
</evidence>
<accession>G6YF86</accession>
<dbReference type="GO" id="GO:0005886">
    <property type="term" value="C:plasma membrane"/>
    <property type="evidence" value="ECO:0007669"/>
    <property type="project" value="UniProtKB-SubCell"/>
</dbReference>
<feature type="transmembrane region" description="Helical" evidence="6">
    <location>
        <begin position="57"/>
        <end position="79"/>
    </location>
</feature>
<comment type="subcellular location">
    <subcellularLocation>
        <location evidence="1">Cell membrane</location>
        <topology evidence="1">Multi-pass membrane protein</topology>
    </subcellularLocation>
</comment>
<feature type="transmembrane region" description="Helical" evidence="6">
    <location>
        <begin position="265"/>
        <end position="284"/>
    </location>
</feature>
<gene>
    <name evidence="7" type="ORF">MEA186_23166</name>
</gene>
<feature type="transmembrane region" description="Helical" evidence="6">
    <location>
        <begin position="6"/>
        <end position="24"/>
    </location>
</feature>
<dbReference type="PANTHER" id="PTHR30482">
    <property type="entry name" value="HIGH-AFFINITY BRANCHED-CHAIN AMINO ACID TRANSPORT SYSTEM PERMEASE"/>
    <property type="match status" value="1"/>
</dbReference>
<feature type="transmembrane region" description="Helical" evidence="6">
    <location>
        <begin position="86"/>
        <end position="103"/>
    </location>
</feature>
<evidence type="ECO:0000256" key="2">
    <source>
        <dbReference type="ARBA" id="ARBA00022475"/>
    </source>
</evidence>
<dbReference type="PATRIC" id="fig|1082933.3.peg.4511"/>
<evidence type="ECO:0000313" key="7">
    <source>
        <dbReference type="EMBL" id="EHH09567.1"/>
    </source>
</evidence>